<dbReference type="InterPro" id="IPR013493">
    <property type="entry name" value="CHP02677"/>
</dbReference>
<accession>A0A5C4M2E4</accession>
<dbReference type="EMBL" id="VDFW01000012">
    <property type="protein sequence ID" value="TNC25060.1"/>
    <property type="molecule type" value="Genomic_DNA"/>
</dbReference>
<proteinExistence type="predicted"/>
<evidence type="ECO:0000313" key="1">
    <source>
        <dbReference type="EMBL" id="TNC25060.1"/>
    </source>
</evidence>
<reference evidence="1 2" key="1">
    <citation type="submission" date="2019-06" db="EMBL/GenBank/DDBJ databases">
        <title>Amycolatopsis alkalitolerans sp. nov., isolated from Gastrodia elata Blume.</title>
        <authorList>
            <person name="Narsing Rao M.P."/>
            <person name="Li W.J."/>
        </authorList>
    </citation>
    <scope>NUCLEOTIDE SEQUENCE [LARGE SCALE GENOMIC DNA]</scope>
    <source>
        <strain evidence="1 2">SYSUP0005</strain>
    </source>
</reference>
<comment type="caution">
    <text evidence="1">The sequence shown here is derived from an EMBL/GenBank/DDBJ whole genome shotgun (WGS) entry which is preliminary data.</text>
</comment>
<protein>
    <submittedName>
        <fullName evidence="1">TIGR02677 family protein</fullName>
    </submittedName>
</protein>
<dbReference type="AlphaFoldDB" id="A0A5C4M2E4"/>
<dbReference type="Proteomes" id="UP000305546">
    <property type="component" value="Unassembled WGS sequence"/>
</dbReference>
<dbReference type="NCBIfam" id="TIGR02677">
    <property type="entry name" value="TIGR02677 family protein"/>
    <property type="match status" value="1"/>
</dbReference>
<organism evidence="1 2">
    <name type="scientific">Amycolatopsis alkalitolerans</name>
    <dbReference type="NCBI Taxonomy" id="2547244"/>
    <lineage>
        <taxon>Bacteria</taxon>
        <taxon>Bacillati</taxon>
        <taxon>Actinomycetota</taxon>
        <taxon>Actinomycetes</taxon>
        <taxon>Pseudonocardiales</taxon>
        <taxon>Pseudonocardiaceae</taxon>
        <taxon>Amycolatopsis</taxon>
    </lineage>
</organism>
<gene>
    <name evidence="1" type="ORF">FG385_15530</name>
</gene>
<name>A0A5C4M2E4_9PSEU</name>
<dbReference type="Pfam" id="PF09660">
    <property type="entry name" value="DUF2397"/>
    <property type="match status" value="1"/>
</dbReference>
<evidence type="ECO:0000313" key="2">
    <source>
        <dbReference type="Proteomes" id="UP000305546"/>
    </source>
</evidence>
<sequence>MLVFRSRSVQCGRDIGLRMASGTSHGAEQRVAALAACAGADLSVSVGTLPVMVLEAARPDGDAVSRAEETARAETAGRVLSHADKLRLESLKYATRPEAETYVAIMRTFTGGISGLLSDQSAAEVRQRLIAEHGIELDLDTVDIRLSTLVELGNLARSPRESEARSIKEYLQHRARYQLTQRGEAVHRMVEDLLQRTEAAQEVSSEMLGGILAGLRELGRIDPATLVDVAPDDLARRIATMFAQFERLVDSTRDFYTYLSEVLRRFDLNPDEFKAYKNLLIDYLHRFVEEVGLHMPQIGDEIRSLQPKVAAMVDRANAGQRLVGLDGTRARRDRGLDVADWPSLAAWFLGEPGREADAVQVRGLATQAMNALLSNLRRIVADGAGERSRHRELITLARWFAEADDATAHALWAAAFGLYPARHLSFRADREGVPVPPTTSWWRGPAADVPVTLRNHGDRAVRGRVAKPPDYSVAKRRRLEERAASERRRLAALAELARWDGGRLSDDARGALLGLYGNALLAAGGPLADGGETSARAENGLRVVVRRAPGRHTVISSPQGTLELVDLDLWVEAADADVGEDTSGEIRAEGDR</sequence>
<keyword evidence="2" id="KW-1185">Reference proteome</keyword>